<dbReference type="RefSeq" id="WP_241441251.1">
    <property type="nucleotide sequence ID" value="NZ_BSUJ01000001.1"/>
</dbReference>
<accession>A0ABQ6HR19</accession>
<comment type="caution">
    <text evidence="1">The sequence shown here is derived from an EMBL/GenBank/DDBJ whole genome shotgun (WGS) entry which is preliminary data.</text>
</comment>
<proteinExistence type="predicted"/>
<name>A0ABQ6HR19_9MICO</name>
<sequence length="130" mass="14176">MTQRNVLGGELDECGRDPITGFYRDATCTVGPEDLGHHSICAVVTAEFLEHQRSIGNDLTTPQHQHGFAGLHPGDTWCVTVHNWLLAHQSGVAAPVRLAATNEAVLRFVPLEILRSYAVDVPDDTSSLDF</sequence>
<dbReference type="Gene3D" id="3.30.56.110">
    <property type="entry name" value="Protein of unknown function DUF2237"/>
    <property type="match status" value="1"/>
</dbReference>
<evidence type="ECO:0000313" key="2">
    <source>
        <dbReference type="Proteomes" id="UP001157109"/>
    </source>
</evidence>
<protein>
    <recommendedName>
        <fullName evidence="3">DUF2237 domain-containing protein</fullName>
    </recommendedName>
</protein>
<dbReference type="EMBL" id="BSUJ01000001">
    <property type="protein sequence ID" value="GMA20906.1"/>
    <property type="molecule type" value="Genomic_DNA"/>
</dbReference>
<dbReference type="PANTHER" id="PTHR37466:SF1">
    <property type="entry name" value="SLR1628 PROTEIN"/>
    <property type="match status" value="1"/>
</dbReference>
<organism evidence="1 2">
    <name type="scientific">Arsenicicoccus piscis</name>
    <dbReference type="NCBI Taxonomy" id="673954"/>
    <lineage>
        <taxon>Bacteria</taxon>
        <taxon>Bacillati</taxon>
        <taxon>Actinomycetota</taxon>
        <taxon>Actinomycetes</taxon>
        <taxon>Micrococcales</taxon>
        <taxon>Intrasporangiaceae</taxon>
        <taxon>Arsenicicoccus</taxon>
    </lineage>
</organism>
<dbReference type="Proteomes" id="UP001157109">
    <property type="component" value="Unassembled WGS sequence"/>
</dbReference>
<dbReference type="Pfam" id="PF09996">
    <property type="entry name" value="DUF2237"/>
    <property type="match status" value="1"/>
</dbReference>
<dbReference type="InterPro" id="IPR018714">
    <property type="entry name" value="DUF2237"/>
</dbReference>
<evidence type="ECO:0008006" key="3">
    <source>
        <dbReference type="Google" id="ProtNLM"/>
    </source>
</evidence>
<reference evidence="2" key="1">
    <citation type="journal article" date="2019" name="Int. J. Syst. Evol. Microbiol.">
        <title>The Global Catalogue of Microorganisms (GCM) 10K type strain sequencing project: providing services to taxonomists for standard genome sequencing and annotation.</title>
        <authorList>
            <consortium name="The Broad Institute Genomics Platform"/>
            <consortium name="The Broad Institute Genome Sequencing Center for Infectious Disease"/>
            <person name="Wu L."/>
            <person name="Ma J."/>
        </authorList>
    </citation>
    <scope>NUCLEOTIDE SEQUENCE [LARGE SCALE GENOMIC DNA]</scope>
    <source>
        <strain evidence="2">NBRC 105830</strain>
    </source>
</reference>
<keyword evidence="2" id="KW-1185">Reference proteome</keyword>
<gene>
    <name evidence="1" type="ORF">GCM10025862_29270</name>
</gene>
<evidence type="ECO:0000313" key="1">
    <source>
        <dbReference type="EMBL" id="GMA20906.1"/>
    </source>
</evidence>
<dbReference type="PANTHER" id="PTHR37466">
    <property type="entry name" value="SLR1628 PROTEIN"/>
    <property type="match status" value="1"/>
</dbReference>